<dbReference type="EMBL" id="LHXO01000041">
    <property type="protein sequence ID" value="KXA94747.1"/>
    <property type="molecule type" value="Genomic_DNA"/>
</dbReference>
<reference evidence="2 3" key="1">
    <citation type="journal article" date="2016" name="Sci. Rep.">
        <title>Metabolic traits of an uncultured archaeal lineage -MSBL1- from brine pools of the Red Sea.</title>
        <authorList>
            <person name="Mwirichia R."/>
            <person name="Alam I."/>
            <person name="Rashid M."/>
            <person name="Vinu M."/>
            <person name="Ba-Alawi W."/>
            <person name="Anthony Kamau A."/>
            <person name="Kamanda Ngugi D."/>
            <person name="Goker M."/>
            <person name="Klenk H.P."/>
            <person name="Bajic V."/>
            <person name="Stingl U."/>
        </authorList>
    </citation>
    <scope>NUCLEOTIDE SEQUENCE [LARGE SCALE GENOMIC DNA]</scope>
    <source>
        <strain evidence="2">SCGC-AAA259E19</strain>
    </source>
</reference>
<evidence type="ECO:0000256" key="1">
    <source>
        <dbReference type="SAM" id="MobiDB-lite"/>
    </source>
</evidence>
<protein>
    <submittedName>
        <fullName evidence="2">Uncharacterized protein</fullName>
    </submittedName>
</protein>
<proteinExistence type="predicted"/>
<comment type="caution">
    <text evidence="2">The sequence shown here is derived from an EMBL/GenBank/DDBJ whole genome shotgun (WGS) entry which is preliminary data.</text>
</comment>
<evidence type="ECO:0000313" key="3">
    <source>
        <dbReference type="Proteomes" id="UP000070284"/>
    </source>
</evidence>
<evidence type="ECO:0000313" key="2">
    <source>
        <dbReference type="EMBL" id="KXA94747.1"/>
    </source>
</evidence>
<accession>A0A133UKN3</accession>
<organism evidence="2 3">
    <name type="scientific">candidate division MSBL1 archaeon SCGC-AAA259E19</name>
    <dbReference type="NCBI Taxonomy" id="1698264"/>
    <lineage>
        <taxon>Archaea</taxon>
        <taxon>Methanobacteriati</taxon>
        <taxon>Methanobacteriota</taxon>
        <taxon>candidate division MSBL1</taxon>
    </lineage>
</organism>
<dbReference type="Proteomes" id="UP000070284">
    <property type="component" value="Unassembled WGS sequence"/>
</dbReference>
<feature type="region of interest" description="Disordered" evidence="1">
    <location>
        <begin position="17"/>
        <end position="46"/>
    </location>
</feature>
<sequence>MKIMGVDEFCPIAIPPKDSIPQKIPQVEGNGYQKSGFKGPDSSAEELREGKVAVTRIGNGGIVPRQKSV</sequence>
<name>A0A133UKN3_9EURY</name>
<dbReference type="AlphaFoldDB" id="A0A133UKN3"/>
<keyword evidence="3" id="KW-1185">Reference proteome</keyword>
<gene>
    <name evidence="2" type="ORF">AKJ65_03525</name>
</gene>